<evidence type="ECO:0000256" key="1">
    <source>
        <dbReference type="ARBA" id="ARBA00022741"/>
    </source>
</evidence>
<reference evidence="5" key="2">
    <citation type="submission" date="2020-11" db="EMBL/GenBank/DDBJ databases">
        <authorList>
            <consortium name="DOE Joint Genome Institute"/>
            <person name="Kuo A."/>
            <person name="Miyauchi S."/>
            <person name="Kiss E."/>
            <person name="Drula E."/>
            <person name="Kohler A."/>
            <person name="Sanchez-Garcia M."/>
            <person name="Andreopoulos B."/>
            <person name="Barry K.W."/>
            <person name="Bonito G."/>
            <person name="Buee M."/>
            <person name="Carver A."/>
            <person name="Chen C."/>
            <person name="Cichocki N."/>
            <person name="Clum A."/>
            <person name="Culley D."/>
            <person name="Crous P.W."/>
            <person name="Fauchery L."/>
            <person name="Girlanda M."/>
            <person name="Hayes R."/>
            <person name="Keri Z."/>
            <person name="Labutti K."/>
            <person name="Lipzen A."/>
            <person name="Lombard V."/>
            <person name="Magnuson J."/>
            <person name="Maillard F."/>
            <person name="Morin E."/>
            <person name="Murat C."/>
            <person name="Nolan M."/>
            <person name="Ohm R."/>
            <person name="Pangilinan J."/>
            <person name="Pereira M."/>
            <person name="Perotto S."/>
            <person name="Peter M."/>
            <person name="Riley R."/>
            <person name="Sitrit Y."/>
            <person name="Stielow B."/>
            <person name="Szollosi G."/>
            <person name="Zifcakova L."/>
            <person name="Stursova M."/>
            <person name="Spatafora J.W."/>
            <person name="Tedersoo L."/>
            <person name="Vaario L.-M."/>
            <person name="Yamada A."/>
            <person name="Yan M."/>
            <person name="Wang P."/>
            <person name="Xu J."/>
            <person name="Bruns T."/>
            <person name="Baldrian P."/>
            <person name="Vilgalys R."/>
            <person name="Henrissat B."/>
            <person name="Grigoriev I.V."/>
            <person name="Hibbett D."/>
            <person name="Nagy L.G."/>
            <person name="Martin F.M."/>
        </authorList>
    </citation>
    <scope>NUCLEOTIDE SEQUENCE</scope>
    <source>
        <strain evidence="5">UH-Tt-Lm1</strain>
    </source>
</reference>
<dbReference type="PROSITE" id="PS50011">
    <property type="entry name" value="PROTEIN_KINASE_DOM"/>
    <property type="match status" value="1"/>
</dbReference>
<dbReference type="Pfam" id="PF00069">
    <property type="entry name" value="Pkinase"/>
    <property type="match status" value="1"/>
</dbReference>
<evidence type="ECO:0000256" key="3">
    <source>
        <dbReference type="SAM" id="MobiDB-lite"/>
    </source>
</evidence>
<dbReference type="SUPFAM" id="SSF56112">
    <property type="entry name" value="Protein kinase-like (PK-like)"/>
    <property type="match status" value="1"/>
</dbReference>
<reference evidence="5" key="1">
    <citation type="journal article" date="2020" name="Nat. Commun.">
        <title>Large-scale genome sequencing of mycorrhizal fungi provides insights into the early evolution of symbiotic traits.</title>
        <authorList>
            <person name="Miyauchi S."/>
            <person name="Kiss E."/>
            <person name="Kuo A."/>
            <person name="Drula E."/>
            <person name="Kohler A."/>
            <person name="Sanchez-Garcia M."/>
            <person name="Morin E."/>
            <person name="Andreopoulos B."/>
            <person name="Barry K.W."/>
            <person name="Bonito G."/>
            <person name="Buee M."/>
            <person name="Carver A."/>
            <person name="Chen C."/>
            <person name="Cichocki N."/>
            <person name="Clum A."/>
            <person name="Culley D."/>
            <person name="Crous P.W."/>
            <person name="Fauchery L."/>
            <person name="Girlanda M."/>
            <person name="Hayes R.D."/>
            <person name="Keri Z."/>
            <person name="LaButti K."/>
            <person name="Lipzen A."/>
            <person name="Lombard V."/>
            <person name="Magnuson J."/>
            <person name="Maillard F."/>
            <person name="Murat C."/>
            <person name="Nolan M."/>
            <person name="Ohm R.A."/>
            <person name="Pangilinan J."/>
            <person name="Pereira M.F."/>
            <person name="Perotto S."/>
            <person name="Peter M."/>
            <person name="Pfister S."/>
            <person name="Riley R."/>
            <person name="Sitrit Y."/>
            <person name="Stielow J.B."/>
            <person name="Szollosi G."/>
            <person name="Zifcakova L."/>
            <person name="Stursova M."/>
            <person name="Spatafora J.W."/>
            <person name="Tedersoo L."/>
            <person name="Vaario L.M."/>
            <person name="Yamada A."/>
            <person name="Yan M."/>
            <person name="Wang P."/>
            <person name="Xu J."/>
            <person name="Bruns T."/>
            <person name="Baldrian P."/>
            <person name="Vilgalys R."/>
            <person name="Dunand C."/>
            <person name="Henrissat B."/>
            <person name="Grigoriev I.V."/>
            <person name="Hibbett D."/>
            <person name="Nagy L.G."/>
            <person name="Martin F.M."/>
        </authorList>
    </citation>
    <scope>NUCLEOTIDE SEQUENCE</scope>
    <source>
        <strain evidence="5">UH-Tt-Lm1</strain>
    </source>
</reference>
<dbReference type="InterPro" id="IPR000719">
    <property type="entry name" value="Prot_kinase_dom"/>
</dbReference>
<evidence type="ECO:0000259" key="4">
    <source>
        <dbReference type="PROSITE" id="PS50011"/>
    </source>
</evidence>
<keyword evidence="6" id="KW-1185">Reference proteome</keyword>
<organism evidence="5 6">
    <name type="scientific">Thelephora terrestris</name>
    <dbReference type="NCBI Taxonomy" id="56493"/>
    <lineage>
        <taxon>Eukaryota</taxon>
        <taxon>Fungi</taxon>
        <taxon>Dikarya</taxon>
        <taxon>Basidiomycota</taxon>
        <taxon>Agaricomycotina</taxon>
        <taxon>Agaricomycetes</taxon>
        <taxon>Thelephorales</taxon>
        <taxon>Thelephoraceae</taxon>
        <taxon>Thelephora</taxon>
    </lineage>
</organism>
<dbReference type="AlphaFoldDB" id="A0A9P6HKV2"/>
<dbReference type="InterPro" id="IPR051681">
    <property type="entry name" value="Ser/Thr_Kinases-Pseudokinases"/>
</dbReference>
<dbReference type="Gene3D" id="1.10.510.10">
    <property type="entry name" value="Transferase(Phosphotransferase) domain 1"/>
    <property type="match status" value="1"/>
</dbReference>
<dbReference type="PIRSF" id="PIRSF000654">
    <property type="entry name" value="Integrin-linked_kinase"/>
    <property type="match status" value="1"/>
</dbReference>
<gene>
    <name evidence="5" type="ORF">BJ322DRAFT_1136268</name>
</gene>
<name>A0A9P6HKV2_9AGAM</name>
<dbReference type="EMBL" id="WIUZ02000003">
    <property type="protein sequence ID" value="KAF9789592.1"/>
    <property type="molecule type" value="Genomic_DNA"/>
</dbReference>
<keyword evidence="1" id="KW-0547">Nucleotide-binding</keyword>
<dbReference type="PANTHER" id="PTHR44329:SF298">
    <property type="entry name" value="MIXED LINEAGE KINASE DOMAIN-LIKE PROTEIN"/>
    <property type="match status" value="1"/>
</dbReference>
<proteinExistence type="predicted"/>
<keyword evidence="5" id="KW-0418">Kinase</keyword>
<dbReference type="GO" id="GO:0005524">
    <property type="term" value="F:ATP binding"/>
    <property type="evidence" value="ECO:0007669"/>
    <property type="project" value="UniProtKB-KW"/>
</dbReference>
<evidence type="ECO:0000313" key="6">
    <source>
        <dbReference type="Proteomes" id="UP000736335"/>
    </source>
</evidence>
<sequence>MSDKERQKVLNELCEMCRRHCVIPDTMNIPERPNDATEVKHMGGFANVSRSTYGGYQVAVKAVNVRTQDLERLRSEFCKEVVAWKHVRHPNVLPLLGVTFSEDHFSIVSEWMHNGNIIEFVRRYPDINRTVLLADVASGLKYMHDLPIVHGDIKGDKILINKDWRACIADFSLTRITGSHLALGVTPTTTASDVMLMPLSCAPGGTEKCLSPESLDPDRSGIPETEGDRPTRQSDCYALGMVIYEVLSGLKPYHEIQGKSAVLEGGRPEKPEGAARLGFNDELWTIVEQCWRESRDERPRVEEILSCLNDATAFWYMREL</sequence>
<feature type="domain" description="Protein kinase" evidence="4">
    <location>
        <begin position="34"/>
        <end position="315"/>
    </location>
</feature>
<dbReference type="PANTHER" id="PTHR44329">
    <property type="entry name" value="SERINE/THREONINE-PROTEIN KINASE TNNI3K-RELATED"/>
    <property type="match status" value="1"/>
</dbReference>
<protein>
    <submittedName>
        <fullName evidence="5">Kinase-like domain-containing protein</fullName>
    </submittedName>
</protein>
<feature type="region of interest" description="Disordered" evidence="3">
    <location>
        <begin position="208"/>
        <end position="232"/>
    </location>
</feature>
<evidence type="ECO:0000313" key="5">
    <source>
        <dbReference type="EMBL" id="KAF9789592.1"/>
    </source>
</evidence>
<dbReference type="GO" id="GO:0004674">
    <property type="term" value="F:protein serine/threonine kinase activity"/>
    <property type="evidence" value="ECO:0007669"/>
    <property type="project" value="TreeGrafter"/>
</dbReference>
<accession>A0A9P6HKV2</accession>
<dbReference type="OrthoDB" id="10252171at2759"/>
<keyword evidence="5" id="KW-0808">Transferase</keyword>
<dbReference type="InterPro" id="IPR011009">
    <property type="entry name" value="Kinase-like_dom_sf"/>
</dbReference>
<comment type="caution">
    <text evidence="5">The sequence shown here is derived from an EMBL/GenBank/DDBJ whole genome shotgun (WGS) entry which is preliminary data.</text>
</comment>
<keyword evidence="2" id="KW-0067">ATP-binding</keyword>
<dbReference type="Proteomes" id="UP000736335">
    <property type="component" value="Unassembled WGS sequence"/>
</dbReference>
<evidence type="ECO:0000256" key="2">
    <source>
        <dbReference type="ARBA" id="ARBA00022840"/>
    </source>
</evidence>
<feature type="compositionally biased region" description="Basic and acidic residues" evidence="3">
    <location>
        <begin position="216"/>
        <end position="232"/>
    </location>
</feature>